<proteinExistence type="inferred from homology"/>
<evidence type="ECO:0000256" key="1">
    <source>
        <dbReference type="ARBA" id="ARBA00004978"/>
    </source>
</evidence>
<evidence type="ECO:0000256" key="3">
    <source>
        <dbReference type="ARBA" id="ARBA00012355"/>
    </source>
</evidence>
<dbReference type="Proteomes" id="UP001225378">
    <property type="component" value="Chromosome"/>
</dbReference>
<dbReference type="AlphaFoldDB" id="A0AAU7NY03"/>
<evidence type="ECO:0000256" key="8">
    <source>
        <dbReference type="RuleBase" id="RU365045"/>
    </source>
</evidence>
<evidence type="ECO:0000259" key="9">
    <source>
        <dbReference type="PROSITE" id="PS51186"/>
    </source>
</evidence>
<evidence type="ECO:0000256" key="6">
    <source>
        <dbReference type="ARBA" id="ARBA00023315"/>
    </source>
</evidence>
<dbReference type="SUPFAM" id="SSF55729">
    <property type="entry name" value="Acyl-CoA N-acyltransferases (Nat)"/>
    <property type="match status" value="1"/>
</dbReference>
<comment type="function">
    <text evidence="8">Catalyzes the acetylation of L-2,4-diaminobutyrate (DABA) to gamma-N-acetyl-alpha,gamma-diaminobutyric acid (ADABA) with acetyl coenzyme A.</text>
</comment>
<gene>
    <name evidence="8 10" type="primary">ectA</name>
    <name evidence="10" type="ORF">Q9L42_007045</name>
</gene>
<dbReference type="EMBL" id="CP157743">
    <property type="protein sequence ID" value="XBS21874.1"/>
    <property type="molecule type" value="Genomic_DNA"/>
</dbReference>
<evidence type="ECO:0000256" key="2">
    <source>
        <dbReference type="ARBA" id="ARBA00010712"/>
    </source>
</evidence>
<evidence type="ECO:0000313" key="11">
    <source>
        <dbReference type="Proteomes" id="UP001225378"/>
    </source>
</evidence>
<dbReference type="EC" id="2.3.1.178" evidence="3 8"/>
<sequence length="168" mass="18579">MSESETKQLTIELRPPLPEDGASVFKLVERCPPLDINSMYCNLLQSSHFAATSVAALLDGELVGFISGYLIPERPDTLFIWQVAVAEQARGQGLASSMAQNILARPQCRNVTHIETTITEANQASWALFQGLANKLQTELQSSVMFDRGKHFDHAHDTEMLVKLGPLR</sequence>
<feature type="domain" description="N-acetyltransferase" evidence="9">
    <location>
        <begin position="11"/>
        <end position="165"/>
    </location>
</feature>
<evidence type="ECO:0000256" key="5">
    <source>
        <dbReference type="ARBA" id="ARBA00022679"/>
    </source>
</evidence>
<accession>A0AAU7NY03</accession>
<protein>
    <recommendedName>
        <fullName evidence="4 8">L-2,4-diaminobutyric acid acetyltransferase</fullName>
        <shortName evidence="8">DABA acetyltransferase</shortName>
        <ecNumber evidence="3 8">2.3.1.178</ecNumber>
    </recommendedName>
</protein>
<dbReference type="GO" id="GO:0019491">
    <property type="term" value="P:ectoine biosynthetic process"/>
    <property type="evidence" value="ECO:0007669"/>
    <property type="project" value="InterPro"/>
</dbReference>
<evidence type="ECO:0000256" key="7">
    <source>
        <dbReference type="ARBA" id="ARBA00048924"/>
    </source>
</evidence>
<organism evidence="10 11">
    <name type="scientific">Methylomarinum roseum</name>
    <dbReference type="NCBI Taxonomy" id="3067653"/>
    <lineage>
        <taxon>Bacteria</taxon>
        <taxon>Pseudomonadati</taxon>
        <taxon>Pseudomonadota</taxon>
        <taxon>Gammaproteobacteria</taxon>
        <taxon>Methylococcales</taxon>
        <taxon>Methylococcaceae</taxon>
        <taxon>Methylomarinum</taxon>
    </lineage>
</organism>
<dbReference type="Pfam" id="PF00583">
    <property type="entry name" value="Acetyltransf_1"/>
    <property type="match status" value="1"/>
</dbReference>
<dbReference type="CDD" id="cd04301">
    <property type="entry name" value="NAT_SF"/>
    <property type="match status" value="1"/>
</dbReference>
<name>A0AAU7NY03_9GAMM</name>
<evidence type="ECO:0000256" key="4">
    <source>
        <dbReference type="ARBA" id="ARBA00017935"/>
    </source>
</evidence>
<dbReference type="GO" id="GO:0033816">
    <property type="term" value="F:diaminobutyrate acetyltransferase activity"/>
    <property type="evidence" value="ECO:0007669"/>
    <property type="project" value="UniProtKB-EC"/>
</dbReference>
<dbReference type="InterPro" id="IPR000182">
    <property type="entry name" value="GNAT_dom"/>
</dbReference>
<dbReference type="KEGG" id="mech:Q9L42_007045"/>
<comment type="pathway">
    <text evidence="1 8">Amine and polyamine biosynthesis; ectoine biosynthesis; L-ectoine from L-aspartate 4-semialdehyde: step 2/3.</text>
</comment>
<keyword evidence="5 8" id="KW-0808">Transferase</keyword>
<comment type="catalytic activity">
    <reaction evidence="7 8">
        <text>L-2,4-diaminobutanoate + acetyl-CoA = (2S)-4-acetamido-2-aminobutanoate + CoA + H(+)</text>
        <dbReference type="Rhea" id="RHEA:16901"/>
        <dbReference type="ChEBI" id="CHEBI:15378"/>
        <dbReference type="ChEBI" id="CHEBI:57287"/>
        <dbReference type="ChEBI" id="CHEBI:57288"/>
        <dbReference type="ChEBI" id="CHEBI:58761"/>
        <dbReference type="ChEBI" id="CHEBI:58929"/>
        <dbReference type="EC" id="2.3.1.178"/>
    </reaction>
</comment>
<keyword evidence="6 8" id="KW-0012">Acyltransferase</keyword>
<dbReference type="Gene3D" id="3.40.630.30">
    <property type="match status" value="1"/>
</dbReference>
<dbReference type="PROSITE" id="PS51186">
    <property type="entry name" value="GNAT"/>
    <property type="match status" value="1"/>
</dbReference>
<keyword evidence="11" id="KW-1185">Reference proteome</keyword>
<dbReference type="RefSeq" id="WP_305909140.1">
    <property type="nucleotide sequence ID" value="NZ_CP157743.1"/>
</dbReference>
<evidence type="ECO:0000313" key="10">
    <source>
        <dbReference type="EMBL" id="XBS21874.1"/>
    </source>
</evidence>
<dbReference type="InterPro" id="IPR016181">
    <property type="entry name" value="Acyl_CoA_acyltransferase"/>
</dbReference>
<reference evidence="10 11" key="1">
    <citation type="journal article" date="2024" name="Microbiology">
        <title>Methylomarinum rosea sp. nov., a novel halophilic methanotrophic bacterium from the hypersaline Lake Elton.</title>
        <authorList>
            <person name="Suleimanov R.Z."/>
            <person name="Oshkin I.Y."/>
            <person name="Danilova O.V."/>
            <person name="Suzina N.E."/>
            <person name="Dedysh S.N."/>
        </authorList>
    </citation>
    <scope>NUCLEOTIDE SEQUENCE [LARGE SCALE GENOMIC DNA]</scope>
    <source>
        <strain evidence="10 11">Ch1-1</strain>
    </source>
</reference>
<comment type="similarity">
    <text evidence="2 8">Belongs to the acetyltransferase family. EctA subfamily.</text>
</comment>
<dbReference type="InterPro" id="IPR012772">
    <property type="entry name" value="Ectoine_EctA"/>
</dbReference>
<dbReference type="NCBIfam" id="TIGR02406">
    <property type="entry name" value="ectoine_EctA"/>
    <property type="match status" value="1"/>
</dbReference>